<evidence type="ECO:0000256" key="1">
    <source>
        <dbReference type="SAM" id="MobiDB-lite"/>
    </source>
</evidence>
<reference evidence="2" key="2">
    <citation type="submission" date="2023-05" db="EMBL/GenBank/DDBJ databases">
        <authorList>
            <consortium name="Lawrence Berkeley National Laboratory"/>
            <person name="Steindorff A."/>
            <person name="Hensen N."/>
            <person name="Bonometti L."/>
            <person name="Westerberg I."/>
            <person name="Brannstrom I.O."/>
            <person name="Guillou S."/>
            <person name="Cros-Aarteil S."/>
            <person name="Calhoun S."/>
            <person name="Haridas S."/>
            <person name="Kuo A."/>
            <person name="Mondo S."/>
            <person name="Pangilinan J."/>
            <person name="Riley R."/>
            <person name="Labutti K."/>
            <person name="Andreopoulos B."/>
            <person name="Lipzen A."/>
            <person name="Chen C."/>
            <person name="Yanf M."/>
            <person name="Daum C."/>
            <person name="Ng V."/>
            <person name="Clum A."/>
            <person name="Ohm R."/>
            <person name="Martin F."/>
            <person name="Silar P."/>
            <person name="Natvig D."/>
            <person name="Lalanne C."/>
            <person name="Gautier V."/>
            <person name="Ament-Velasquez S.L."/>
            <person name="Kruys A."/>
            <person name="Hutchinson M.I."/>
            <person name="Powell A.J."/>
            <person name="Barry K."/>
            <person name="Miller A.N."/>
            <person name="Grigoriev I.V."/>
            <person name="Debuchy R."/>
            <person name="Gladieux P."/>
            <person name="Thoren M.H."/>
            <person name="Johannesson H."/>
        </authorList>
    </citation>
    <scope>NUCLEOTIDE SEQUENCE</scope>
    <source>
        <strain evidence="2">CBS 508.74</strain>
    </source>
</reference>
<dbReference type="EMBL" id="MU853373">
    <property type="protein sequence ID" value="KAK4107496.1"/>
    <property type="molecule type" value="Genomic_DNA"/>
</dbReference>
<organism evidence="2 3">
    <name type="scientific">Canariomyces notabilis</name>
    <dbReference type="NCBI Taxonomy" id="2074819"/>
    <lineage>
        <taxon>Eukaryota</taxon>
        <taxon>Fungi</taxon>
        <taxon>Dikarya</taxon>
        <taxon>Ascomycota</taxon>
        <taxon>Pezizomycotina</taxon>
        <taxon>Sordariomycetes</taxon>
        <taxon>Sordariomycetidae</taxon>
        <taxon>Sordariales</taxon>
        <taxon>Chaetomiaceae</taxon>
        <taxon>Canariomyces</taxon>
    </lineage>
</organism>
<sequence length="213" mass="23685">MPSANSLVANGKGQAGLPCRQQEISKRARAKEEKKGRPNPLINEPLRLDWERAIKVDRKCQVHGQSIAMQSVAIPISPSSSHLLRVPSSKLPASSPSRHQLGRTAEVCQSHAENADADCNAMHDEVRPLQFRFPQVPFRLFGLRSPIFPLIIHDMVNAQPGSCPKGIAARSQATPVLSPDTRDCLMLHTLFLQVEKKRGETKSLLRPGKVWRW</sequence>
<dbReference type="AlphaFoldDB" id="A0AAN6QDA8"/>
<evidence type="ECO:0000313" key="3">
    <source>
        <dbReference type="Proteomes" id="UP001302812"/>
    </source>
</evidence>
<feature type="compositionally biased region" description="Basic and acidic residues" evidence="1">
    <location>
        <begin position="23"/>
        <end position="36"/>
    </location>
</feature>
<dbReference type="Proteomes" id="UP001302812">
    <property type="component" value="Unassembled WGS sequence"/>
</dbReference>
<dbReference type="GeneID" id="89934025"/>
<name>A0AAN6QDA8_9PEZI</name>
<accession>A0AAN6QDA8</accession>
<dbReference type="RefSeq" id="XP_064665066.1">
    <property type="nucleotide sequence ID" value="XM_064809901.1"/>
</dbReference>
<comment type="caution">
    <text evidence="2">The sequence shown here is derived from an EMBL/GenBank/DDBJ whole genome shotgun (WGS) entry which is preliminary data.</text>
</comment>
<proteinExistence type="predicted"/>
<evidence type="ECO:0000313" key="2">
    <source>
        <dbReference type="EMBL" id="KAK4107496.1"/>
    </source>
</evidence>
<gene>
    <name evidence="2" type="ORF">N656DRAFT_510695</name>
</gene>
<feature type="region of interest" description="Disordered" evidence="1">
    <location>
        <begin position="1"/>
        <end position="43"/>
    </location>
</feature>
<protein>
    <submittedName>
        <fullName evidence="2">Uncharacterized protein</fullName>
    </submittedName>
</protein>
<keyword evidence="3" id="KW-1185">Reference proteome</keyword>
<reference evidence="2" key="1">
    <citation type="journal article" date="2023" name="Mol. Phylogenet. Evol.">
        <title>Genome-scale phylogeny and comparative genomics of the fungal order Sordariales.</title>
        <authorList>
            <person name="Hensen N."/>
            <person name="Bonometti L."/>
            <person name="Westerberg I."/>
            <person name="Brannstrom I.O."/>
            <person name="Guillou S."/>
            <person name="Cros-Aarteil S."/>
            <person name="Calhoun S."/>
            <person name="Haridas S."/>
            <person name="Kuo A."/>
            <person name="Mondo S."/>
            <person name="Pangilinan J."/>
            <person name="Riley R."/>
            <person name="LaButti K."/>
            <person name="Andreopoulos B."/>
            <person name="Lipzen A."/>
            <person name="Chen C."/>
            <person name="Yan M."/>
            <person name="Daum C."/>
            <person name="Ng V."/>
            <person name="Clum A."/>
            <person name="Steindorff A."/>
            <person name="Ohm R.A."/>
            <person name="Martin F."/>
            <person name="Silar P."/>
            <person name="Natvig D.O."/>
            <person name="Lalanne C."/>
            <person name="Gautier V."/>
            <person name="Ament-Velasquez S.L."/>
            <person name="Kruys A."/>
            <person name="Hutchinson M.I."/>
            <person name="Powell A.J."/>
            <person name="Barry K."/>
            <person name="Miller A.N."/>
            <person name="Grigoriev I.V."/>
            <person name="Debuchy R."/>
            <person name="Gladieux P."/>
            <person name="Hiltunen Thoren M."/>
            <person name="Johannesson H."/>
        </authorList>
    </citation>
    <scope>NUCLEOTIDE SEQUENCE</scope>
    <source>
        <strain evidence="2">CBS 508.74</strain>
    </source>
</reference>